<proteinExistence type="predicted"/>
<reference evidence="3" key="1">
    <citation type="journal article" date="2017" name="Genome Biol.">
        <title>Comparative genomics reveals high biological diversity and specific adaptations in the industrially and medically important fungal genus Aspergillus.</title>
        <authorList>
            <person name="de Vries R.P."/>
            <person name="Riley R."/>
            <person name="Wiebenga A."/>
            <person name="Aguilar-Osorio G."/>
            <person name="Amillis S."/>
            <person name="Uchima C.A."/>
            <person name="Anderluh G."/>
            <person name="Asadollahi M."/>
            <person name="Askin M."/>
            <person name="Barry K."/>
            <person name="Battaglia E."/>
            <person name="Bayram O."/>
            <person name="Benocci T."/>
            <person name="Braus-Stromeyer S.A."/>
            <person name="Caldana C."/>
            <person name="Canovas D."/>
            <person name="Cerqueira G.C."/>
            <person name="Chen F."/>
            <person name="Chen W."/>
            <person name="Choi C."/>
            <person name="Clum A."/>
            <person name="Dos Santos R.A."/>
            <person name="Damasio A.R."/>
            <person name="Diallinas G."/>
            <person name="Emri T."/>
            <person name="Fekete E."/>
            <person name="Flipphi M."/>
            <person name="Freyberg S."/>
            <person name="Gallo A."/>
            <person name="Gournas C."/>
            <person name="Habgood R."/>
            <person name="Hainaut M."/>
            <person name="Harispe M.L."/>
            <person name="Henrissat B."/>
            <person name="Hilden K.S."/>
            <person name="Hope R."/>
            <person name="Hossain A."/>
            <person name="Karabika E."/>
            <person name="Karaffa L."/>
            <person name="Karanyi Z."/>
            <person name="Krasevec N."/>
            <person name="Kuo A."/>
            <person name="Kusch H."/>
            <person name="LaButti K."/>
            <person name="Lagendijk E.L."/>
            <person name="Lapidus A."/>
            <person name="Levasseur A."/>
            <person name="Lindquist E."/>
            <person name="Lipzen A."/>
            <person name="Logrieco A.F."/>
            <person name="MacCabe A."/>
            <person name="Maekelae M.R."/>
            <person name="Malavazi I."/>
            <person name="Melin P."/>
            <person name="Meyer V."/>
            <person name="Mielnichuk N."/>
            <person name="Miskei M."/>
            <person name="Molnar A.P."/>
            <person name="Mule G."/>
            <person name="Ngan C.Y."/>
            <person name="Orejas M."/>
            <person name="Orosz E."/>
            <person name="Ouedraogo J.P."/>
            <person name="Overkamp K.M."/>
            <person name="Park H.-S."/>
            <person name="Perrone G."/>
            <person name="Piumi F."/>
            <person name="Punt P.J."/>
            <person name="Ram A.F."/>
            <person name="Ramon A."/>
            <person name="Rauscher S."/>
            <person name="Record E."/>
            <person name="Riano-Pachon D.M."/>
            <person name="Robert V."/>
            <person name="Roehrig J."/>
            <person name="Ruller R."/>
            <person name="Salamov A."/>
            <person name="Salih N.S."/>
            <person name="Samson R.A."/>
            <person name="Sandor E."/>
            <person name="Sanguinetti M."/>
            <person name="Schuetze T."/>
            <person name="Sepcic K."/>
            <person name="Shelest E."/>
            <person name="Sherlock G."/>
            <person name="Sophianopoulou V."/>
            <person name="Squina F.M."/>
            <person name="Sun H."/>
            <person name="Susca A."/>
            <person name="Todd R.B."/>
            <person name="Tsang A."/>
            <person name="Unkles S.E."/>
            <person name="van de Wiele N."/>
            <person name="van Rossen-Uffink D."/>
            <person name="Oliveira J.V."/>
            <person name="Vesth T.C."/>
            <person name="Visser J."/>
            <person name="Yu J.-H."/>
            <person name="Zhou M."/>
            <person name="Andersen M.R."/>
            <person name="Archer D.B."/>
            <person name="Baker S.E."/>
            <person name="Benoit I."/>
            <person name="Brakhage A.A."/>
            <person name="Braus G.H."/>
            <person name="Fischer R."/>
            <person name="Frisvad J.C."/>
            <person name="Goldman G.H."/>
            <person name="Houbraken J."/>
            <person name="Oakley B."/>
            <person name="Pocsi I."/>
            <person name="Scazzocchio C."/>
            <person name="Seiboth B."/>
            <person name="vanKuyk P.A."/>
            <person name="Wortman J."/>
            <person name="Dyer P.S."/>
            <person name="Grigoriev I.V."/>
        </authorList>
    </citation>
    <scope>NUCLEOTIDE SEQUENCE [LARGE SCALE GENOMIC DNA]</scope>
    <source>
        <strain evidence="3">ITEM 5010</strain>
    </source>
</reference>
<keyword evidence="3" id="KW-1185">Reference proteome</keyword>
<evidence type="ECO:0000313" key="3">
    <source>
        <dbReference type="Proteomes" id="UP000188318"/>
    </source>
</evidence>
<feature type="region of interest" description="Disordered" evidence="1">
    <location>
        <begin position="1"/>
        <end position="20"/>
    </location>
</feature>
<name>A0A1R3RMA1_ASPC5</name>
<protein>
    <submittedName>
        <fullName evidence="2">Uncharacterized protein</fullName>
    </submittedName>
</protein>
<dbReference type="VEuPathDB" id="FungiDB:ASPCADRAFT_131068"/>
<dbReference type="Proteomes" id="UP000188318">
    <property type="component" value="Unassembled WGS sequence"/>
</dbReference>
<sequence>MSRWPLHAPAIPARDSPKPPANRMTAWWAVFSCGRSCWLHPSFVLAPTGTGISGNMPAICTHRCGPINPCSAPGGSRWKGRLCHKGTMDEENLCGMRMRSWSMRCALGQ</sequence>
<evidence type="ECO:0000256" key="1">
    <source>
        <dbReference type="SAM" id="MobiDB-lite"/>
    </source>
</evidence>
<dbReference type="EMBL" id="KV907500">
    <property type="protein sequence ID" value="OOF95601.1"/>
    <property type="molecule type" value="Genomic_DNA"/>
</dbReference>
<dbReference type="AlphaFoldDB" id="A0A1R3RMA1"/>
<evidence type="ECO:0000313" key="2">
    <source>
        <dbReference type="EMBL" id="OOF95601.1"/>
    </source>
</evidence>
<accession>A0A1R3RMA1</accession>
<organism evidence="2 3">
    <name type="scientific">Aspergillus carbonarius (strain ITEM 5010)</name>
    <dbReference type="NCBI Taxonomy" id="602072"/>
    <lineage>
        <taxon>Eukaryota</taxon>
        <taxon>Fungi</taxon>
        <taxon>Dikarya</taxon>
        <taxon>Ascomycota</taxon>
        <taxon>Pezizomycotina</taxon>
        <taxon>Eurotiomycetes</taxon>
        <taxon>Eurotiomycetidae</taxon>
        <taxon>Eurotiales</taxon>
        <taxon>Aspergillaceae</taxon>
        <taxon>Aspergillus</taxon>
        <taxon>Aspergillus subgen. Circumdati</taxon>
    </lineage>
</organism>
<gene>
    <name evidence="2" type="ORF">ASPCADRAFT_131068</name>
</gene>